<comment type="pathway">
    <text evidence="1 9 11">Cofactor biosynthesis; thiamine diphosphate biosynthesis; thiamine phosphate from 4-amino-2-methyl-5-diphosphomethylpyrimidine and 4-methyl-5-(2-phosphoethyl)-thiazole: step 1/1.</text>
</comment>
<evidence type="ECO:0000256" key="2">
    <source>
        <dbReference type="ARBA" id="ARBA00022679"/>
    </source>
</evidence>
<dbReference type="Pfam" id="PF02581">
    <property type="entry name" value="TMP-TENI"/>
    <property type="match status" value="1"/>
</dbReference>
<comment type="similarity">
    <text evidence="9 10">Belongs to the thiamine-phosphate synthase family.</text>
</comment>
<dbReference type="HAMAP" id="MF_00097">
    <property type="entry name" value="TMP_synthase"/>
    <property type="match status" value="1"/>
</dbReference>
<proteinExistence type="inferred from homology"/>
<dbReference type="Gene3D" id="3.20.20.70">
    <property type="entry name" value="Aldolase class I"/>
    <property type="match status" value="1"/>
</dbReference>
<reference evidence="13 14" key="1">
    <citation type="journal article" date="2022" name="Res Sq">
        <title>Evolution of multicellular longitudinally dividing oral cavity symbionts (Neisseriaceae).</title>
        <authorList>
            <person name="Nyongesa S."/>
            <person name="Weber P."/>
            <person name="Bernet E."/>
            <person name="Pullido F."/>
            <person name="Nieckarz M."/>
            <person name="Delaby M."/>
            <person name="Nieves C."/>
            <person name="Viehboeck T."/>
            <person name="Krause N."/>
            <person name="Rivera-Millot A."/>
            <person name="Nakamura A."/>
            <person name="Vischer N."/>
            <person name="VanNieuwenhze M."/>
            <person name="Brun Y."/>
            <person name="Cava F."/>
            <person name="Bulgheresi S."/>
            <person name="Veyrier F."/>
        </authorList>
    </citation>
    <scope>NUCLEOTIDE SEQUENCE [LARGE SCALE GENOMIC DNA]</scope>
    <source>
        <strain evidence="13 14">SN4</strain>
    </source>
</reference>
<feature type="domain" description="Thiamine phosphate synthase/TenI" evidence="12">
    <location>
        <begin position="9"/>
        <end position="197"/>
    </location>
</feature>
<comment type="catalytic activity">
    <reaction evidence="6 9 10">
        <text>4-methyl-5-(2-phosphooxyethyl)-thiazole + 4-amino-2-methyl-5-(diphosphooxymethyl)pyrimidine + H(+) = thiamine phosphate + diphosphate</text>
        <dbReference type="Rhea" id="RHEA:22328"/>
        <dbReference type="ChEBI" id="CHEBI:15378"/>
        <dbReference type="ChEBI" id="CHEBI:33019"/>
        <dbReference type="ChEBI" id="CHEBI:37575"/>
        <dbReference type="ChEBI" id="CHEBI:57841"/>
        <dbReference type="ChEBI" id="CHEBI:58296"/>
        <dbReference type="EC" id="2.5.1.3"/>
    </reaction>
</comment>
<name>A0ABY4E4J4_9NEIS</name>
<evidence type="ECO:0000256" key="10">
    <source>
        <dbReference type="RuleBase" id="RU003826"/>
    </source>
</evidence>
<keyword evidence="4 9" id="KW-0460">Magnesium</keyword>
<evidence type="ECO:0000259" key="12">
    <source>
        <dbReference type="Pfam" id="PF02581"/>
    </source>
</evidence>
<feature type="binding site" evidence="9">
    <location>
        <begin position="194"/>
        <end position="195"/>
    </location>
    <ligand>
        <name>2-[(2R,5Z)-2-carboxy-4-methylthiazol-5(2H)-ylidene]ethyl phosphate</name>
        <dbReference type="ChEBI" id="CHEBI:62899"/>
    </ligand>
</feature>
<evidence type="ECO:0000256" key="7">
    <source>
        <dbReference type="ARBA" id="ARBA00047851"/>
    </source>
</evidence>
<dbReference type="RefSeq" id="WP_234333121.1">
    <property type="nucleotide sequence ID" value="NZ_CABKVG010000010.1"/>
</dbReference>
<feature type="binding site" evidence="9">
    <location>
        <position position="116"/>
    </location>
    <ligand>
        <name>4-amino-2-methyl-5-(diphosphooxymethyl)pyrimidine</name>
        <dbReference type="ChEBI" id="CHEBI:57841"/>
    </ligand>
</feature>
<evidence type="ECO:0000256" key="11">
    <source>
        <dbReference type="RuleBase" id="RU004253"/>
    </source>
</evidence>
<dbReference type="CDD" id="cd00564">
    <property type="entry name" value="TMP_TenI"/>
    <property type="match status" value="1"/>
</dbReference>
<dbReference type="InterPro" id="IPR013785">
    <property type="entry name" value="Aldolase_TIM"/>
</dbReference>
<comment type="catalytic activity">
    <reaction evidence="7 9 10">
        <text>2-(2-carboxy-4-methylthiazol-5-yl)ethyl phosphate + 4-amino-2-methyl-5-(diphosphooxymethyl)pyrimidine + 2 H(+) = thiamine phosphate + CO2 + diphosphate</text>
        <dbReference type="Rhea" id="RHEA:47848"/>
        <dbReference type="ChEBI" id="CHEBI:15378"/>
        <dbReference type="ChEBI" id="CHEBI:16526"/>
        <dbReference type="ChEBI" id="CHEBI:33019"/>
        <dbReference type="ChEBI" id="CHEBI:37575"/>
        <dbReference type="ChEBI" id="CHEBI:57841"/>
        <dbReference type="ChEBI" id="CHEBI:62890"/>
        <dbReference type="EC" id="2.5.1.3"/>
    </reaction>
</comment>
<comment type="function">
    <text evidence="9">Condenses 4-methyl-5-(beta-hydroxyethyl)thiazole monophosphate (THZ-P) and 2-methyl-4-amino-5-hydroxymethyl pyrimidine pyrophosphate (HMP-PP) to form thiamine monophosphate (TMP).</text>
</comment>
<keyword evidence="5 9" id="KW-0784">Thiamine biosynthesis</keyword>
<feature type="binding site" evidence="9">
    <location>
        <position position="174"/>
    </location>
    <ligand>
        <name>2-[(2R,5Z)-2-carboxy-4-methylthiazol-5(2H)-ylidene]ethyl phosphate</name>
        <dbReference type="ChEBI" id="CHEBI:62899"/>
    </ligand>
</feature>
<accession>A0ABY4E4J4</accession>
<dbReference type="InterPro" id="IPR022998">
    <property type="entry name" value="ThiamineP_synth_TenI"/>
</dbReference>
<dbReference type="GO" id="GO:0004789">
    <property type="term" value="F:thiamine-phosphate diphosphorylase activity"/>
    <property type="evidence" value="ECO:0007669"/>
    <property type="project" value="UniProtKB-EC"/>
</dbReference>
<keyword evidence="2 9" id="KW-0808">Transferase</keyword>
<evidence type="ECO:0000313" key="13">
    <source>
        <dbReference type="EMBL" id="UOO88362.1"/>
    </source>
</evidence>
<feature type="binding site" evidence="9">
    <location>
        <position position="79"/>
    </location>
    <ligand>
        <name>Mg(2+)</name>
        <dbReference type="ChEBI" id="CHEBI:18420"/>
    </ligand>
</feature>
<feature type="binding site" evidence="9">
    <location>
        <begin position="142"/>
        <end position="144"/>
    </location>
    <ligand>
        <name>2-[(2R,5Z)-2-carboxy-4-methylthiazol-5(2H)-ylidene]ethyl phosphate</name>
        <dbReference type="ChEBI" id="CHEBI:62899"/>
    </ligand>
</feature>
<feature type="binding site" evidence="9">
    <location>
        <position position="78"/>
    </location>
    <ligand>
        <name>4-amino-2-methyl-5-(diphosphooxymethyl)pyrimidine</name>
        <dbReference type="ChEBI" id="CHEBI:57841"/>
    </ligand>
</feature>
<evidence type="ECO:0000256" key="8">
    <source>
        <dbReference type="ARBA" id="ARBA00047883"/>
    </source>
</evidence>
<evidence type="ECO:0000256" key="1">
    <source>
        <dbReference type="ARBA" id="ARBA00005165"/>
    </source>
</evidence>
<evidence type="ECO:0000256" key="6">
    <source>
        <dbReference type="ARBA" id="ARBA00047334"/>
    </source>
</evidence>
<feature type="binding site" evidence="9">
    <location>
        <position position="145"/>
    </location>
    <ligand>
        <name>4-amino-2-methyl-5-(diphosphooxymethyl)pyrimidine</name>
        <dbReference type="ChEBI" id="CHEBI:57841"/>
    </ligand>
</feature>
<keyword evidence="3 9" id="KW-0479">Metal-binding</keyword>
<dbReference type="EMBL" id="CP091511">
    <property type="protein sequence ID" value="UOO88362.1"/>
    <property type="molecule type" value="Genomic_DNA"/>
</dbReference>
<dbReference type="EC" id="2.5.1.3" evidence="9"/>
<sequence length="212" mass="22522">MFGREQLKLYFIMGSQDVDGDVQAALNILRTALQDGITLFQWREKGAGSLYGQTATYEQFARDCLALCRQYGVPFLVNDDVDLALKLDAEGVHIGQDDGDITAMRARIGDKILGVSAHSVAEVHSAEAAGADYVGLGPIYPTVSKADANAPTGLSWLEEARAAFPQLPIVAIGGINLERAPAVFAAGADGVAVISAICRHPEFVAEFQALSL</sequence>
<comment type="cofactor">
    <cofactor evidence="9">
        <name>Mg(2+)</name>
        <dbReference type="ChEBI" id="CHEBI:18420"/>
    </cofactor>
    <text evidence="9">Binds 1 Mg(2+) ion per subunit.</text>
</comment>
<organism evidence="13 14">
    <name type="scientific">Vitreoscilla massiliensis</name>
    <dbReference type="NCBI Taxonomy" id="1689272"/>
    <lineage>
        <taxon>Bacteria</taxon>
        <taxon>Pseudomonadati</taxon>
        <taxon>Pseudomonadota</taxon>
        <taxon>Betaproteobacteria</taxon>
        <taxon>Neisseriales</taxon>
        <taxon>Neisseriaceae</taxon>
        <taxon>Vitreoscilla</taxon>
    </lineage>
</organism>
<keyword evidence="14" id="KW-1185">Reference proteome</keyword>
<gene>
    <name evidence="9 13" type="primary">thiE</name>
    <name evidence="13" type="ORF">LVJ82_12875</name>
</gene>
<evidence type="ECO:0000256" key="3">
    <source>
        <dbReference type="ARBA" id="ARBA00022723"/>
    </source>
</evidence>
<dbReference type="NCBIfam" id="TIGR00693">
    <property type="entry name" value="thiE"/>
    <property type="match status" value="1"/>
</dbReference>
<dbReference type="InterPro" id="IPR034291">
    <property type="entry name" value="TMP_synthase"/>
</dbReference>
<dbReference type="InterPro" id="IPR036206">
    <property type="entry name" value="ThiamineP_synth_sf"/>
</dbReference>
<evidence type="ECO:0000256" key="9">
    <source>
        <dbReference type="HAMAP-Rule" id="MF_00097"/>
    </source>
</evidence>
<comment type="catalytic activity">
    <reaction evidence="8 9 10">
        <text>2-[(2R,5Z)-2-carboxy-4-methylthiazol-5(2H)-ylidene]ethyl phosphate + 4-amino-2-methyl-5-(diphosphooxymethyl)pyrimidine + 2 H(+) = thiamine phosphate + CO2 + diphosphate</text>
        <dbReference type="Rhea" id="RHEA:47844"/>
        <dbReference type="ChEBI" id="CHEBI:15378"/>
        <dbReference type="ChEBI" id="CHEBI:16526"/>
        <dbReference type="ChEBI" id="CHEBI:33019"/>
        <dbReference type="ChEBI" id="CHEBI:37575"/>
        <dbReference type="ChEBI" id="CHEBI:57841"/>
        <dbReference type="ChEBI" id="CHEBI:62899"/>
        <dbReference type="EC" id="2.5.1.3"/>
    </reaction>
</comment>
<dbReference type="PANTHER" id="PTHR20857:SF15">
    <property type="entry name" value="THIAMINE-PHOSPHATE SYNTHASE"/>
    <property type="match status" value="1"/>
</dbReference>
<dbReference type="Proteomes" id="UP000832011">
    <property type="component" value="Chromosome"/>
</dbReference>
<dbReference type="PANTHER" id="PTHR20857">
    <property type="entry name" value="THIAMINE-PHOSPHATE PYROPHOSPHORYLASE"/>
    <property type="match status" value="1"/>
</dbReference>
<evidence type="ECO:0000256" key="5">
    <source>
        <dbReference type="ARBA" id="ARBA00022977"/>
    </source>
</evidence>
<evidence type="ECO:0000256" key="4">
    <source>
        <dbReference type="ARBA" id="ARBA00022842"/>
    </source>
</evidence>
<protein>
    <recommendedName>
        <fullName evidence="9">Thiamine-phosphate synthase</fullName>
        <shortName evidence="9">TP synthase</shortName>
        <shortName evidence="9">TPS</shortName>
        <ecNumber evidence="9">2.5.1.3</ecNumber>
    </recommendedName>
    <alternativeName>
        <fullName evidence="9">Thiamine-phosphate pyrophosphorylase</fullName>
        <shortName evidence="9">TMP pyrophosphorylase</shortName>
        <shortName evidence="9">TMP-PPase</shortName>
    </alternativeName>
</protein>
<feature type="binding site" evidence="9">
    <location>
        <begin position="41"/>
        <end position="45"/>
    </location>
    <ligand>
        <name>4-amino-2-methyl-5-(diphosphooxymethyl)pyrimidine</name>
        <dbReference type="ChEBI" id="CHEBI:57841"/>
    </ligand>
</feature>
<feature type="binding site" evidence="9">
    <location>
        <position position="98"/>
    </location>
    <ligand>
        <name>Mg(2+)</name>
        <dbReference type="ChEBI" id="CHEBI:18420"/>
    </ligand>
</feature>
<evidence type="ECO:0000313" key="14">
    <source>
        <dbReference type="Proteomes" id="UP000832011"/>
    </source>
</evidence>
<dbReference type="SUPFAM" id="SSF51391">
    <property type="entry name" value="Thiamin phosphate synthase"/>
    <property type="match status" value="1"/>
</dbReference>